<dbReference type="Proteomes" id="UP000248918">
    <property type="component" value="Unassembled WGS sequence"/>
</dbReference>
<organism evidence="1 2">
    <name type="scientific">Paraburkholderia bryophila</name>
    <dbReference type="NCBI Taxonomy" id="420952"/>
    <lineage>
        <taxon>Bacteria</taxon>
        <taxon>Pseudomonadati</taxon>
        <taxon>Pseudomonadota</taxon>
        <taxon>Betaproteobacteria</taxon>
        <taxon>Burkholderiales</taxon>
        <taxon>Burkholderiaceae</taxon>
        <taxon>Paraburkholderia</taxon>
    </lineage>
</organism>
<protein>
    <submittedName>
        <fullName evidence="1">Uncharacterized protein</fullName>
    </submittedName>
</protein>
<name>A0A329B5Z5_9BURK</name>
<gene>
    <name evidence="1" type="ORF">BX591_1526</name>
</gene>
<dbReference type="EMBL" id="QLTK01000052">
    <property type="protein sequence ID" value="RAS15824.1"/>
    <property type="molecule type" value="Genomic_DNA"/>
</dbReference>
<evidence type="ECO:0000313" key="1">
    <source>
        <dbReference type="EMBL" id="RAS15824.1"/>
    </source>
</evidence>
<accession>A0A329B5Z5</accession>
<dbReference type="AlphaFoldDB" id="A0A329B5Z5"/>
<sequence>MNKKKPQKPMPLWAIWLVSLLALLAWSAVNGEPQAVEPVAARSIICR</sequence>
<reference evidence="1 2" key="1">
    <citation type="submission" date="2018-06" db="EMBL/GenBank/DDBJ databases">
        <title>Genomic Encyclopedia of Type Strains, Phase III (KMG-III): the genomes of soil and plant-associated and newly described type strains.</title>
        <authorList>
            <person name="Whitman W."/>
        </authorList>
    </citation>
    <scope>NUCLEOTIDE SEQUENCE [LARGE SCALE GENOMIC DNA]</scope>
    <source>
        <strain evidence="1 2">LMG 23644</strain>
    </source>
</reference>
<dbReference type="RefSeq" id="WP_167444682.1">
    <property type="nucleotide sequence ID" value="NZ_CADFFP010000050.1"/>
</dbReference>
<proteinExistence type="predicted"/>
<comment type="caution">
    <text evidence="1">The sequence shown here is derived from an EMBL/GenBank/DDBJ whole genome shotgun (WGS) entry which is preliminary data.</text>
</comment>
<evidence type="ECO:0000313" key="2">
    <source>
        <dbReference type="Proteomes" id="UP000248918"/>
    </source>
</evidence>